<dbReference type="OrthoDB" id="9762238at2"/>
<dbReference type="InParanoid" id="A0A1B1YR10"/>
<organism evidence="2 3">
    <name type="scientific">Immundisolibacter cernigliae</name>
    <dbReference type="NCBI Taxonomy" id="1810504"/>
    <lineage>
        <taxon>Bacteria</taxon>
        <taxon>Pseudomonadati</taxon>
        <taxon>Pseudomonadota</taxon>
        <taxon>Gammaproteobacteria</taxon>
        <taxon>Immundisolibacterales</taxon>
        <taxon>Immundisolibacteraceae</taxon>
        <taxon>Immundisolibacter</taxon>
    </lineage>
</organism>
<dbReference type="NCBIfam" id="TIGR02099">
    <property type="entry name" value="YhdP family protein"/>
    <property type="match status" value="1"/>
</dbReference>
<accession>A0A1B1YR10</accession>
<dbReference type="KEGG" id="gbi:PG2T_02485"/>
<dbReference type="InterPro" id="IPR011836">
    <property type="entry name" value="YhdP"/>
</dbReference>
<dbReference type="RefSeq" id="WP_068802675.1">
    <property type="nucleotide sequence ID" value="NZ_CP014671.1"/>
</dbReference>
<gene>
    <name evidence="2" type="ORF">PG2T_02485</name>
</gene>
<feature type="domain" description="YhdP central" evidence="1">
    <location>
        <begin position="4"/>
        <end position="1242"/>
    </location>
</feature>
<dbReference type="Proteomes" id="UP000092952">
    <property type="component" value="Chromosome"/>
</dbReference>
<proteinExistence type="predicted"/>
<evidence type="ECO:0000313" key="2">
    <source>
        <dbReference type="EMBL" id="ANX03167.1"/>
    </source>
</evidence>
<protein>
    <recommendedName>
        <fullName evidence="1">YhdP central domain-containing protein</fullName>
    </recommendedName>
</protein>
<dbReference type="EMBL" id="CP014671">
    <property type="protein sequence ID" value="ANX03167.1"/>
    <property type="molecule type" value="Genomic_DNA"/>
</dbReference>
<dbReference type="AlphaFoldDB" id="A0A1B1YR10"/>
<dbReference type="FunCoup" id="A0A1B1YR10">
    <property type="interactions" value="101"/>
</dbReference>
<name>A0A1B1YR10_9GAMM</name>
<dbReference type="InterPro" id="IPR025263">
    <property type="entry name" value="YhdP_central"/>
</dbReference>
<dbReference type="Pfam" id="PF13116">
    <property type="entry name" value="YhdP"/>
    <property type="match status" value="1"/>
</dbReference>
<dbReference type="PANTHER" id="PTHR38690:SF1">
    <property type="entry name" value="PROTEASE"/>
    <property type="match status" value="1"/>
</dbReference>
<reference evidence="3" key="1">
    <citation type="submission" date="2016-03" db="EMBL/GenBank/DDBJ databases">
        <title>Complete genome sequence of Solimmundus cernigliae, representing a novel lineage of polycyclic aromatic hydrocarbon degraders within the Gammaproteobacteria.</title>
        <authorList>
            <person name="Singleton D.R."/>
            <person name="Dickey A.N."/>
            <person name="Scholl E.H."/>
            <person name="Wright F.A."/>
            <person name="Aitken M.D."/>
        </authorList>
    </citation>
    <scope>NUCLEOTIDE SEQUENCE [LARGE SCALE GENOMIC DNA]</scope>
    <source>
        <strain evidence="3">TR3.2</strain>
    </source>
</reference>
<evidence type="ECO:0000313" key="3">
    <source>
        <dbReference type="Proteomes" id="UP000092952"/>
    </source>
</evidence>
<evidence type="ECO:0000259" key="1">
    <source>
        <dbReference type="Pfam" id="PF13116"/>
    </source>
</evidence>
<keyword evidence="3" id="KW-1185">Reference proteome</keyword>
<dbReference type="STRING" id="1810504.PG2T_02485"/>
<dbReference type="PANTHER" id="PTHR38690">
    <property type="entry name" value="PROTEASE-RELATED"/>
    <property type="match status" value="1"/>
</dbReference>
<sequence>MRVLIGRLYRLLAWTAFVLLVLTATGLSALRVLLPQLDQRPEQVAAVVSQALGYPVQFSGLSAGLRGNTPEISLRDASVLGSDGSVTRVAALSLRFDWLASLRAWAPRLAALQIEGLHLAVVRLPDGHWQVGGMQVGEGGDDGLSSWLLAQPQVRLRAAVIDVTDLTQAGRMLRLEPADVTVQRRGARHWLDLRVGVGGAASGSFRLRAEMGGLAGELAATDGRAYVTAREVVGAGVPLGPFLFGGELDGELWLRWKEGRITRLHGAVDGRGELQRADAQTGLVLDALHLSGVMQRTADGWMAGLDSLRAESGERLWRLDRALLQRSGDTLALTGGLIDLPRFGPVAALLASPQNALATRLAGADPTLRGRDLRLVAGLAGTTPRPLRLAVQVDDLAWQPDGALPGLAGAAGELRLTEAAASFTLAGAPHLTLDAPRAYAEPLQLDAAQGELTAQWSPAGIDTQLTGFSGRRGNIELAARGRLSLPAGGEPDLFIQAGTPLAPAAEFFALLPDRGLSPKFIDWGRKAIQAGTLSDVQALLRGDPRRFPFRDGQGQFLGTARFVDVGLDYQPGAGWPAVSAGRGQFGLRGPEFFLSLDEGRLLDSRASAVQVRIPDVALPSKRLLLDGVVDGPAQDVLRFVQQSPLASRFGGRVERLAFDGTAQTKVKLDLVFTGPVKSTQVSGSTQLAGNALTIAGSGLTVQELRGAVQFDQGGLSAKAVQARLFGGPVVFDLASALGSRLRVEPRGQADAAQITRYLRLPWPELFAGAVPWQGGVDISGDGKLDLDLNLDLAKATGELPAPLDVLRSQPLHVRAQCACAAPTRAWDVTLSAQPLTARLDLAPVAGGGTALRRGDLAIGVETRLPPAGFNVHGRLAQLPLGPWLAWLGRHFGGAAGGAWPAPRVDVYADRLDYLGQSFAGVRLQVLRSEGWDIDLDAADVAGKVSVRGTGQAQTVGLDLARLFMKRQDGAGSGDSAGVDPASAPALRGRIGALRYGGEDFGALEFSSQRLADGLDFDRLDLRGEYGAIGGRGSWTGTAQRAESRLDATADFKDFGAFLARFGVANLVRGGRGKVQAQVSWPGSPGAFGFAVLSGQVSGQLRNGTLPDVEPGVGRLFGILSLDSVMRRLTLDFRDVFGRGFAIDRMDGELQLAAGDAQLKNLRVRGPAAHLTLNGHTNLVDRSLDVQVLVVPQVTSSLPLAGAIAAPGVGAAIYLGQKIFEGAIDKATEQHYRVTGTWAEPKIDKR</sequence>